<dbReference type="OrthoDB" id="10308323at2759"/>
<feature type="transmembrane region" description="Helical" evidence="1">
    <location>
        <begin position="575"/>
        <end position="596"/>
    </location>
</feature>
<proteinExistence type="predicted"/>
<reference evidence="2" key="1">
    <citation type="submission" date="2021-02" db="EMBL/GenBank/DDBJ databases">
        <authorList>
            <person name="Dougan E. K."/>
            <person name="Rhodes N."/>
            <person name="Thang M."/>
            <person name="Chan C."/>
        </authorList>
    </citation>
    <scope>NUCLEOTIDE SEQUENCE</scope>
</reference>
<dbReference type="AlphaFoldDB" id="A0A813A2M7"/>
<evidence type="ECO:0000313" key="3">
    <source>
        <dbReference type="Proteomes" id="UP000601435"/>
    </source>
</evidence>
<name>A0A813A2M7_9DINO</name>
<gene>
    <name evidence="2" type="primary">pmpB</name>
    <name evidence="2" type="ORF">SNEC2469_LOCUS26087</name>
</gene>
<keyword evidence="1" id="KW-0812">Transmembrane</keyword>
<dbReference type="Proteomes" id="UP000601435">
    <property type="component" value="Unassembled WGS sequence"/>
</dbReference>
<accession>A0A813A2M7</accession>
<feature type="non-terminal residue" evidence="2">
    <location>
        <position position="680"/>
    </location>
</feature>
<feature type="transmembrane region" description="Helical" evidence="1">
    <location>
        <begin position="648"/>
        <end position="668"/>
    </location>
</feature>
<keyword evidence="1" id="KW-1133">Transmembrane helix</keyword>
<feature type="transmembrane region" description="Helical" evidence="1">
    <location>
        <begin position="505"/>
        <end position="526"/>
    </location>
</feature>
<feature type="transmembrane region" description="Helical" evidence="1">
    <location>
        <begin position="608"/>
        <end position="628"/>
    </location>
</feature>
<protein>
    <submittedName>
        <fullName evidence="2">PmpB protein</fullName>
    </submittedName>
</protein>
<organism evidence="2 3">
    <name type="scientific">Symbiodinium necroappetens</name>
    <dbReference type="NCBI Taxonomy" id="1628268"/>
    <lineage>
        <taxon>Eukaryota</taxon>
        <taxon>Sar</taxon>
        <taxon>Alveolata</taxon>
        <taxon>Dinophyceae</taxon>
        <taxon>Suessiales</taxon>
        <taxon>Symbiodiniaceae</taxon>
        <taxon>Symbiodinium</taxon>
    </lineage>
</organism>
<keyword evidence="1" id="KW-0472">Membrane</keyword>
<evidence type="ECO:0000256" key="1">
    <source>
        <dbReference type="SAM" id="Phobius"/>
    </source>
</evidence>
<feature type="transmembrane region" description="Helical" evidence="1">
    <location>
        <begin position="329"/>
        <end position="349"/>
    </location>
</feature>
<keyword evidence="3" id="KW-1185">Reference proteome</keyword>
<evidence type="ECO:0000313" key="2">
    <source>
        <dbReference type="EMBL" id="CAE7846785.1"/>
    </source>
</evidence>
<comment type="caution">
    <text evidence="2">The sequence shown here is derived from an EMBL/GenBank/DDBJ whole genome shotgun (WGS) entry which is preliminary data.</text>
</comment>
<sequence length="680" mass="71496">IFILNGDFRQTGGSTHLQNCTADVLAGGIGLQNGSLVQKEGYLWISDCHAGQAGGACSVQEGNVDQNGTGEIFFDGCSSEGVGGGLCAFSRGSVKLMGKSVFQHCVAGMSGAALYSIAPTTVASSTIIDTTRHGQTSFFVRSSLVMQNVSISGALQQPFEALAREITITQPPNCSLLADGCQFTATSLQVPPPLCSQGTGVVNLTTDGQSMIGCEKCPQGFMQLMDAKSEACRPCPASAQICEPARVKMRPGYMVTIRSSINDLSPPRRCAAPKACPGRSLPEERSSCAEGYAGDGCLHCDSTTHAAADGQSLSCTKCGVGRDSLPMEIAYLTAKMLGIFTIALLGGFAQKDEETTTSSILLNQLMAFSAAGLVAVGAAADTTAARADETLGSMLQTARQVLAVSQADLGLTSFECILSSAGRASSMGVAQVLSTALPTLVMLSAGMRYPYLALVAGSNCFLPGFAASVGKFVVVVPDVEVEETGEKSQLAMPDLPQGFSATTGVMFFGGLILLSFAAVGLGWSYVTVMTKESPTPAHVAYLRSAFTPDHSAAEVERMVRKMLFRLLPVLLPVGAYPASQMACASILLLLVLVIFMHIKPYREMWLNHVEIALITTALLMVFMAKWLLSRDVEGADGSAIDVFLLGTLASLGFTVAIALTASLLWFLFGERHGRELLEDF</sequence>
<dbReference type="EMBL" id="CAJNJA010052453">
    <property type="protein sequence ID" value="CAE7846785.1"/>
    <property type="molecule type" value="Genomic_DNA"/>
</dbReference>